<accession>A0A7K3WHV1</accession>
<keyword evidence="5" id="KW-1185">Reference proteome</keyword>
<dbReference type="AlphaFoldDB" id="A0A7K3WHV1"/>
<proteinExistence type="predicted"/>
<dbReference type="Proteomes" id="UP000470470">
    <property type="component" value="Unassembled WGS sequence"/>
</dbReference>
<evidence type="ECO:0000259" key="3">
    <source>
        <dbReference type="Pfam" id="PF14344"/>
    </source>
</evidence>
<evidence type="ECO:0000256" key="1">
    <source>
        <dbReference type="SAM" id="Phobius"/>
    </source>
</evidence>
<feature type="transmembrane region" description="Helical" evidence="1">
    <location>
        <begin position="282"/>
        <end position="304"/>
    </location>
</feature>
<dbReference type="InterPro" id="IPR025510">
    <property type="entry name" value="DUF4397"/>
</dbReference>
<dbReference type="EMBL" id="JAAGWK010000029">
    <property type="protein sequence ID" value="NEL56058.1"/>
    <property type="molecule type" value="Genomic_DNA"/>
</dbReference>
<comment type="caution">
    <text evidence="4">The sequence shown here is derived from an EMBL/GenBank/DDBJ whole genome shotgun (WGS) entry which is preliminary data.</text>
</comment>
<name>A0A7K3WHV1_9ACTN</name>
<keyword evidence="2" id="KW-0732">Signal</keyword>
<protein>
    <submittedName>
        <fullName evidence="4">DUF4397 domain-containing protein</fullName>
    </submittedName>
</protein>
<feature type="domain" description="DUF4397" evidence="3">
    <location>
        <begin position="60"/>
        <end position="182"/>
    </location>
</feature>
<organism evidence="4 5">
    <name type="scientific">Goekera deserti</name>
    <dbReference type="NCBI Taxonomy" id="2497753"/>
    <lineage>
        <taxon>Bacteria</taxon>
        <taxon>Bacillati</taxon>
        <taxon>Actinomycetota</taxon>
        <taxon>Actinomycetes</taxon>
        <taxon>Geodermatophilales</taxon>
        <taxon>Geodermatophilaceae</taxon>
        <taxon>Goekera</taxon>
    </lineage>
</organism>
<keyword evidence="1" id="KW-1133">Transmembrane helix</keyword>
<feature type="chain" id="PRO_5038678013" evidence="2">
    <location>
        <begin position="41"/>
        <end position="314"/>
    </location>
</feature>
<feature type="signal peptide" evidence="2">
    <location>
        <begin position="1"/>
        <end position="40"/>
    </location>
</feature>
<evidence type="ECO:0000313" key="5">
    <source>
        <dbReference type="Proteomes" id="UP000470470"/>
    </source>
</evidence>
<dbReference type="Pfam" id="PF14344">
    <property type="entry name" value="DUF4397"/>
    <property type="match status" value="1"/>
</dbReference>
<keyword evidence="1" id="KW-0812">Transmembrane</keyword>
<reference evidence="4 5" key="1">
    <citation type="submission" date="2020-02" db="EMBL/GenBank/DDBJ databases">
        <title>The whole genome sequence of CPCC 205119.</title>
        <authorList>
            <person name="Jiang Z."/>
        </authorList>
    </citation>
    <scope>NUCLEOTIDE SEQUENCE [LARGE SCALE GENOMIC DNA]</scope>
    <source>
        <strain evidence="4 5">CPCC 205119</strain>
    </source>
</reference>
<keyword evidence="1" id="KW-0472">Membrane</keyword>
<evidence type="ECO:0000313" key="4">
    <source>
        <dbReference type="EMBL" id="NEL56058.1"/>
    </source>
</evidence>
<sequence>MPMRRPDPEDTMTISTRPTSRAWTPAALCVLLLSALVALAAPASAAEDAPAPAPGSGEGWVRLAHYSPDTPAVDVSLTAFSDSRQTISLSDVDYGTISDYQRVPAGTYTASMLPAGAAPGSTPVVTQAVTVEDGKAYTVAAVGANADLTGVVFTDDLTPPAAGESRVRLVQASVSSPTVSVTAAGGPVIAQDAAFGSATGYASIPPGVWTVQLTGASGQPVTTEVTVQPGTVSTLTVLDRGDTLTIEATVDASGVGGQVPEGGVETGGGSTAQAVDPTASPALGALAGGLLLSAGAGAGAVAVARRRPVRASQR</sequence>
<gene>
    <name evidence="4" type="ORF">G1H19_18955</name>
</gene>
<evidence type="ECO:0000256" key="2">
    <source>
        <dbReference type="SAM" id="SignalP"/>
    </source>
</evidence>